<dbReference type="GO" id="GO:0005615">
    <property type="term" value="C:extracellular space"/>
    <property type="evidence" value="ECO:0007669"/>
    <property type="project" value="TreeGrafter"/>
</dbReference>
<dbReference type="AlphaFoldDB" id="A0AA88NWN2"/>
<feature type="domain" description="EGF-like" evidence="8">
    <location>
        <begin position="558"/>
        <end position="596"/>
    </location>
</feature>
<feature type="disulfide bond" evidence="7">
    <location>
        <begin position="546"/>
        <end position="555"/>
    </location>
</feature>
<evidence type="ECO:0000256" key="5">
    <source>
        <dbReference type="ARBA" id="ARBA00023157"/>
    </source>
</evidence>
<keyword evidence="1 7" id="KW-0245">EGF-like domain</keyword>
<keyword evidence="3" id="KW-0677">Repeat</keyword>
<evidence type="ECO:0000256" key="6">
    <source>
        <dbReference type="ARBA" id="ARBA00023180"/>
    </source>
</evidence>
<feature type="disulfide bond" evidence="7">
    <location>
        <begin position="528"/>
        <end position="538"/>
    </location>
</feature>
<dbReference type="InterPro" id="IPR009030">
    <property type="entry name" value="Growth_fac_rcpt_cys_sf"/>
</dbReference>
<keyword evidence="5 7" id="KW-1015">Disulfide bond</keyword>
<evidence type="ECO:0000313" key="11">
    <source>
        <dbReference type="Proteomes" id="UP001187315"/>
    </source>
</evidence>
<name>A0AA88NWN2_TACVA</name>
<dbReference type="PROSITE" id="PS01187">
    <property type="entry name" value="EGF_CA"/>
    <property type="match status" value="2"/>
</dbReference>
<dbReference type="InterPro" id="IPR001881">
    <property type="entry name" value="EGF-like_Ca-bd_dom"/>
</dbReference>
<evidence type="ECO:0000256" key="4">
    <source>
        <dbReference type="ARBA" id="ARBA00022837"/>
    </source>
</evidence>
<dbReference type="GO" id="GO:0005080">
    <property type="term" value="F:protein kinase C binding"/>
    <property type="evidence" value="ECO:0007669"/>
    <property type="project" value="TreeGrafter"/>
</dbReference>
<dbReference type="Gene3D" id="6.20.200.20">
    <property type="match status" value="2"/>
</dbReference>
<dbReference type="GO" id="GO:0005737">
    <property type="term" value="C:cytoplasm"/>
    <property type="evidence" value="ECO:0007669"/>
    <property type="project" value="TreeGrafter"/>
</dbReference>
<dbReference type="FunFam" id="2.60.120.200:FF:000015">
    <property type="entry name" value="protein kinase C-binding protein NELL1"/>
    <property type="match status" value="1"/>
</dbReference>
<feature type="domain" description="EGF-like" evidence="8">
    <location>
        <begin position="605"/>
        <end position="640"/>
    </location>
</feature>
<dbReference type="PANTHER" id="PTHR24042">
    <property type="entry name" value="NEL HOMOLOG"/>
    <property type="match status" value="1"/>
</dbReference>
<dbReference type="InterPro" id="IPR048287">
    <property type="entry name" value="TSPN-like_N"/>
</dbReference>
<dbReference type="InterPro" id="IPR051586">
    <property type="entry name" value="PKC-binding_NELL"/>
</dbReference>
<gene>
    <name evidence="10" type="ORF">Q7C36_000784</name>
</gene>
<comment type="caution">
    <text evidence="10">The sequence shown here is derived from an EMBL/GenBank/DDBJ whole genome shotgun (WGS) entry which is preliminary data.</text>
</comment>
<dbReference type="InterPro" id="IPR018097">
    <property type="entry name" value="EGF_Ca-bd_CS"/>
</dbReference>
<dbReference type="SUPFAM" id="SSF49899">
    <property type="entry name" value="Concanavalin A-like lectins/glucanases"/>
    <property type="match status" value="1"/>
</dbReference>
<dbReference type="InterPro" id="IPR024731">
    <property type="entry name" value="NELL2-like_EGF"/>
</dbReference>
<dbReference type="SUPFAM" id="SSF57196">
    <property type="entry name" value="EGF/Laminin"/>
    <property type="match status" value="2"/>
</dbReference>
<dbReference type="PROSITE" id="PS50184">
    <property type="entry name" value="VWFC_2"/>
    <property type="match status" value="2"/>
</dbReference>
<evidence type="ECO:0000256" key="7">
    <source>
        <dbReference type="PROSITE-ProRule" id="PRU00076"/>
    </source>
</evidence>
<dbReference type="Pfam" id="PF02210">
    <property type="entry name" value="Laminin_G_2"/>
    <property type="match status" value="1"/>
</dbReference>
<dbReference type="PROSITE" id="PS50026">
    <property type="entry name" value="EGF_3"/>
    <property type="match status" value="6"/>
</dbReference>
<sequence>MSDVSAGGAHLIKMAVLAVLLPALVAITAVFGLDADFQVDLIRELDLANATHGISQTAGLHNSSKAFQFQDARRTIQVPSQITDQILELLRNKNEFTFMASIQQKASTSGVFFSIHESEHSYFELESSGLREEIRYRYCHKGKQRSETFPYRLADGQWHKIALSISASQLLLHVDCNRIYERELGPFEMDLSTGNRIWIGQRSQGHGLFKGSMQDVRFVFSSNGYMVQCPSLNRTCPTCSDFLSLVQGIMDLQDLLSKMTLKLNYAESRLSQLESCHCERTCSVNDVTYRDKELWTEPENCRTCACMNGAVECRRIFCPPVSCLEDFLPVHVNGTCCKKCRSKCSYLGRALSEGQRVFLQSCKECKNGVMEPVNESCPSLNCTINEQILPENRCCNVCRGHDFCAERVLCGENSVCKNRNNKAECECKSGYTAIQGDSTYCEDIDECSTQMHYCQANTLCVNLPGGHRCDCLPGFSRVDDFSCTERDECVSGQSSCDESAICTNTVLGHLCTCKPGFMGNGTICTAVCKDVCLNGGTCASPNTCVCPSGFTGRLCETDVDECVEGFAQCHTRSLCANLPGWYHCQCRSGYHDDGSHLPDGSSCVDIDECTMHTHTCWNDSVCVNLPGTFDCVCVNGPECTGDCIQGEEQKHNGQEWSLGHDHCTVCTCKDGRVFCRRRVCDCSDADLDLSCCPECDTRQSSQCVHQNGYILYHSGESWIYNCQQCRCLEGDVECLSLSCPVLLCNHSTVLEGECCPRCISDPCIEDTLTSDPTQTCRDPTGIARLSGAMWSDPSAPCTTCKCKNGRICCSVDLDCVQDD</sequence>
<dbReference type="PANTHER" id="PTHR24042:SF2">
    <property type="entry name" value="PROTEIN KINASE C-BINDING PROTEIN NELL1"/>
    <property type="match status" value="1"/>
</dbReference>
<evidence type="ECO:0000256" key="2">
    <source>
        <dbReference type="ARBA" id="ARBA00022729"/>
    </source>
</evidence>
<evidence type="ECO:0000259" key="8">
    <source>
        <dbReference type="PROSITE" id="PS50026"/>
    </source>
</evidence>
<feature type="domain" description="EGF-like" evidence="8">
    <location>
        <begin position="400"/>
        <end position="442"/>
    </location>
</feature>
<feature type="domain" description="EGF-like" evidence="8">
    <location>
        <begin position="485"/>
        <end position="525"/>
    </location>
</feature>
<dbReference type="SUPFAM" id="SSF57184">
    <property type="entry name" value="Growth factor receptor domain"/>
    <property type="match status" value="1"/>
</dbReference>
<protein>
    <recommendedName>
        <fullName evidence="12">Protein kinase C-binding protein NELL1</fullName>
    </recommendedName>
</protein>
<evidence type="ECO:0000256" key="1">
    <source>
        <dbReference type="ARBA" id="ARBA00022536"/>
    </source>
</evidence>
<evidence type="ECO:0000259" key="9">
    <source>
        <dbReference type="PROSITE" id="PS50184"/>
    </source>
</evidence>
<feature type="domain" description="EGF-like" evidence="8">
    <location>
        <begin position="443"/>
        <end position="484"/>
    </location>
</feature>
<dbReference type="SMART" id="SM00214">
    <property type="entry name" value="VWC"/>
    <property type="match status" value="4"/>
</dbReference>
<dbReference type="InterPro" id="IPR000742">
    <property type="entry name" value="EGF"/>
</dbReference>
<dbReference type="PROSITE" id="PS00010">
    <property type="entry name" value="ASX_HYDROXYL"/>
    <property type="match status" value="2"/>
</dbReference>
<dbReference type="PROSITE" id="PS01208">
    <property type="entry name" value="VWFC_1"/>
    <property type="match status" value="2"/>
</dbReference>
<evidence type="ECO:0008006" key="12">
    <source>
        <dbReference type="Google" id="ProtNLM"/>
    </source>
</evidence>
<dbReference type="GO" id="GO:0045667">
    <property type="term" value="P:regulation of osteoblast differentiation"/>
    <property type="evidence" value="ECO:0007669"/>
    <property type="project" value="TreeGrafter"/>
</dbReference>
<dbReference type="CDD" id="cd00110">
    <property type="entry name" value="LamG"/>
    <property type="match status" value="1"/>
</dbReference>
<dbReference type="SMART" id="SM00179">
    <property type="entry name" value="EGF_CA"/>
    <property type="match status" value="5"/>
</dbReference>
<feature type="domain" description="VWFC" evidence="9">
    <location>
        <begin position="280"/>
        <end position="341"/>
    </location>
</feature>
<dbReference type="Pfam" id="PF00093">
    <property type="entry name" value="VWC"/>
    <property type="match status" value="2"/>
</dbReference>
<dbReference type="InterPro" id="IPR049883">
    <property type="entry name" value="NOTCH1_EGF-like"/>
</dbReference>
<dbReference type="SMART" id="SM00210">
    <property type="entry name" value="TSPN"/>
    <property type="match status" value="1"/>
</dbReference>
<dbReference type="PROSITE" id="PS00022">
    <property type="entry name" value="EGF_1"/>
    <property type="match status" value="1"/>
</dbReference>
<feature type="domain" description="VWFC" evidence="9">
    <location>
        <begin position="701"/>
        <end position="759"/>
    </location>
</feature>
<dbReference type="SUPFAM" id="SSF57603">
    <property type="entry name" value="FnI-like domain"/>
    <property type="match status" value="2"/>
</dbReference>
<feature type="domain" description="EGF-like" evidence="8">
    <location>
        <begin position="526"/>
        <end position="556"/>
    </location>
</feature>
<evidence type="ECO:0000313" key="10">
    <source>
        <dbReference type="EMBL" id="KAK2868913.1"/>
    </source>
</evidence>
<dbReference type="GO" id="GO:0030855">
    <property type="term" value="P:epithelial cell differentiation"/>
    <property type="evidence" value="ECO:0007669"/>
    <property type="project" value="UniProtKB-ARBA"/>
</dbReference>
<dbReference type="Pfam" id="PF12947">
    <property type="entry name" value="EGF_3"/>
    <property type="match status" value="1"/>
</dbReference>
<keyword evidence="2" id="KW-0732">Signal</keyword>
<comment type="caution">
    <text evidence="7">Lacks conserved residue(s) required for the propagation of feature annotation.</text>
</comment>
<organism evidence="10 11">
    <name type="scientific">Tachysurus vachellii</name>
    <name type="common">Darkbarbel catfish</name>
    <name type="synonym">Pelteobagrus vachellii</name>
    <dbReference type="NCBI Taxonomy" id="175792"/>
    <lineage>
        <taxon>Eukaryota</taxon>
        <taxon>Metazoa</taxon>
        <taxon>Chordata</taxon>
        <taxon>Craniata</taxon>
        <taxon>Vertebrata</taxon>
        <taxon>Euteleostomi</taxon>
        <taxon>Actinopterygii</taxon>
        <taxon>Neopterygii</taxon>
        <taxon>Teleostei</taxon>
        <taxon>Ostariophysi</taxon>
        <taxon>Siluriformes</taxon>
        <taxon>Bagridae</taxon>
        <taxon>Tachysurus</taxon>
    </lineage>
</organism>
<dbReference type="InterPro" id="IPR013320">
    <property type="entry name" value="ConA-like_dom_sf"/>
</dbReference>
<dbReference type="SMART" id="SM00181">
    <property type="entry name" value="EGF"/>
    <property type="match status" value="6"/>
</dbReference>
<dbReference type="FunFam" id="2.10.25.10:FF:000038">
    <property type="entry name" value="Fibrillin 2"/>
    <property type="match status" value="3"/>
</dbReference>
<dbReference type="Proteomes" id="UP001187315">
    <property type="component" value="Unassembled WGS sequence"/>
</dbReference>
<dbReference type="InterPro" id="IPR001007">
    <property type="entry name" value="VWF_dom"/>
</dbReference>
<keyword evidence="4" id="KW-0106">Calcium</keyword>
<proteinExistence type="predicted"/>
<dbReference type="GO" id="GO:0005509">
    <property type="term" value="F:calcium ion binding"/>
    <property type="evidence" value="ECO:0007669"/>
    <property type="project" value="InterPro"/>
</dbReference>
<keyword evidence="11" id="KW-1185">Reference proteome</keyword>
<evidence type="ECO:0000256" key="3">
    <source>
        <dbReference type="ARBA" id="ARBA00022737"/>
    </source>
</evidence>
<dbReference type="GO" id="GO:0045778">
    <property type="term" value="P:positive regulation of ossification"/>
    <property type="evidence" value="ECO:0007669"/>
    <property type="project" value="TreeGrafter"/>
</dbReference>
<keyword evidence="6" id="KW-0325">Glycoprotein</keyword>
<dbReference type="Pfam" id="PF07645">
    <property type="entry name" value="EGF_CA"/>
    <property type="match status" value="3"/>
</dbReference>
<dbReference type="PROSITE" id="PS01186">
    <property type="entry name" value="EGF_2"/>
    <property type="match status" value="3"/>
</dbReference>
<dbReference type="CDD" id="cd00054">
    <property type="entry name" value="EGF_CA"/>
    <property type="match status" value="2"/>
</dbReference>
<dbReference type="GO" id="GO:0008201">
    <property type="term" value="F:heparin binding"/>
    <property type="evidence" value="ECO:0007669"/>
    <property type="project" value="TreeGrafter"/>
</dbReference>
<dbReference type="InterPro" id="IPR000152">
    <property type="entry name" value="EGF-type_Asp/Asn_hydroxyl_site"/>
</dbReference>
<accession>A0AA88NWN2</accession>
<dbReference type="Gene3D" id="2.10.25.10">
    <property type="entry name" value="Laminin"/>
    <property type="match status" value="6"/>
</dbReference>
<dbReference type="Gene3D" id="2.60.120.200">
    <property type="match status" value="1"/>
</dbReference>
<dbReference type="SMART" id="SM00282">
    <property type="entry name" value="LamG"/>
    <property type="match status" value="1"/>
</dbReference>
<dbReference type="InterPro" id="IPR001791">
    <property type="entry name" value="Laminin_G"/>
</dbReference>
<reference evidence="10" key="1">
    <citation type="submission" date="2023-08" db="EMBL/GenBank/DDBJ databases">
        <title>Pelteobagrus vachellii genome.</title>
        <authorList>
            <person name="Liu H."/>
        </authorList>
    </citation>
    <scope>NUCLEOTIDE SEQUENCE</scope>
    <source>
        <strain evidence="10">PRFRI_2022a</strain>
        <tissue evidence="10">Muscle</tissue>
    </source>
</reference>
<dbReference type="EMBL" id="JAVHJS010000001">
    <property type="protein sequence ID" value="KAK2868913.1"/>
    <property type="molecule type" value="Genomic_DNA"/>
</dbReference>